<keyword evidence="3" id="KW-0597">Phosphoprotein</keyword>
<gene>
    <name evidence="4" type="ORF">HaLaN_32803</name>
</gene>
<evidence type="ECO:0000256" key="1">
    <source>
        <dbReference type="ARBA" id="ARBA00000085"/>
    </source>
</evidence>
<dbReference type="InterPro" id="IPR050956">
    <property type="entry name" value="2C_system_His_kinase"/>
</dbReference>
<accession>A0A6A0AMF7</accession>
<comment type="catalytic activity">
    <reaction evidence="1">
        <text>ATP + protein L-histidine = ADP + protein N-phospho-L-histidine.</text>
        <dbReference type="EC" id="2.7.13.3"/>
    </reaction>
</comment>
<dbReference type="PANTHER" id="PTHR43719:SF28">
    <property type="entry name" value="PEROXIDE STRESS-ACTIVATED HISTIDINE KINASE MAK1-RELATED"/>
    <property type="match status" value="1"/>
</dbReference>
<evidence type="ECO:0000313" key="5">
    <source>
        <dbReference type="Proteomes" id="UP000485058"/>
    </source>
</evidence>
<feature type="non-terminal residue" evidence="4">
    <location>
        <position position="1"/>
    </location>
</feature>
<dbReference type="InterPro" id="IPR036890">
    <property type="entry name" value="HATPase_C_sf"/>
</dbReference>
<reference evidence="4 5" key="1">
    <citation type="submission" date="2020-02" db="EMBL/GenBank/DDBJ databases">
        <title>Draft genome sequence of Haematococcus lacustris strain NIES-144.</title>
        <authorList>
            <person name="Morimoto D."/>
            <person name="Nakagawa S."/>
            <person name="Yoshida T."/>
            <person name="Sawayama S."/>
        </authorList>
    </citation>
    <scope>NUCLEOTIDE SEQUENCE [LARGE SCALE GENOMIC DNA]</scope>
    <source>
        <strain evidence="4 5">NIES-144</strain>
    </source>
</reference>
<evidence type="ECO:0000256" key="2">
    <source>
        <dbReference type="ARBA" id="ARBA00012438"/>
    </source>
</evidence>
<keyword evidence="5" id="KW-1185">Reference proteome</keyword>
<feature type="non-terminal residue" evidence="4">
    <location>
        <position position="64"/>
    </location>
</feature>
<organism evidence="4 5">
    <name type="scientific">Haematococcus lacustris</name>
    <name type="common">Green alga</name>
    <name type="synonym">Haematococcus pluvialis</name>
    <dbReference type="NCBI Taxonomy" id="44745"/>
    <lineage>
        <taxon>Eukaryota</taxon>
        <taxon>Viridiplantae</taxon>
        <taxon>Chlorophyta</taxon>
        <taxon>core chlorophytes</taxon>
        <taxon>Chlorophyceae</taxon>
        <taxon>CS clade</taxon>
        <taxon>Chlamydomonadales</taxon>
        <taxon>Haematococcaceae</taxon>
        <taxon>Haematococcus</taxon>
    </lineage>
</organism>
<evidence type="ECO:0000313" key="4">
    <source>
        <dbReference type="EMBL" id="GFH33431.1"/>
    </source>
</evidence>
<protein>
    <recommendedName>
        <fullName evidence="2">histidine kinase</fullName>
        <ecNumber evidence="2">2.7.13.3</ecNumber>
    </recommendedName>
</protein>
<proteinExistence type="predicted"/>
<evidence type="ECO:0000256" key="3">
    <source>
        <dbReference type="ARBA" id="ARBA00022553"/>
    </source>
</evidence>
<name>A0A6A0AMF7_HAELA</name>
<dbReference type="EMBL" id="BLLF01008570">
    <property type="protein sequence ID" value="GFH33431.1"/>
    <property type="molecule type" value="Genomic_DNA"/>
</dbReference>
<sequence>MNPKGNHFMQTIKNSSNHLLNIINDILDVAALKEGKLHIKHELVDLSRAIDHVVDIVAPLAKKE</sequence>
<dbReference type="AlphaFoldDB" id="A0A6A0AMF7"/>
<dbReference type="Gene3D" id="3.30.565.10">
    <property type="entry name" value="Histidine kinase-like ATPase, C-terminal domain"/>
    <property type="match status" value="1"/>
</dbReference>
<comment type="caution">
    <text evidence="4">The sequence shown here is derived from an EMBL/GenBank/DDBJ whole genome shotgun (WGS) entry which is preliminary data.</text>
</comment>
<dbReference type="GO" id="GO:0004673">
    <property type="term" value="F:protein histidine kinase activity"/>
    <property type="evidence" value="ECO:0007669"/>
    <property type="project" value="UniProtKB-EC"/>
</dbReference>
<dbReference type="PANTHER" id="PTHR43719">
    <property type="entry name" value="TWO-COMPONENT HISTIDINE KINASE"/>
    <property type="match status" value="1"/>
</dbReference>
<dbReference type="EC" id="2.7.13.3" evidence="2"/>
<dbReference type="Proteomes" id="UP000485058">
    <property type="component" value="Unassembled WGS sequence"/>
</dbReference>